<dbReference type="Proteomes" id="UP000789759">
    <property type="component" value="Unassembled WGS sequence"/>
</dbReference>
<reference evidence="1" key="1">
    <citation type="submission" date="2021-06" db="EMBL/GenBank/DDBJ databases">
        <authorList>
            <person name="Kallberg Y."/>
            <person name="Tangrot J."/>
            <person name="Rosling A."/>
        </authorList>
    </citation>
    <scope>NUCLEOTIDE SEQUENCE</scope>
    <source>
        <strain evidence="1">FL966</strain>
    </source>
</reference>
<name>A0A9N9EMA2_9GLOM</name>
<comment type="caution">
    <text evidence="1">The sequence shown here is derived from an EMBL/GenBank/DDBJ whole genome shotgun (WGS) entry which is preliminary data.</text>
</comment>
<proteinExistence type="predicted"/>
<evidence type="ECO:0000313" key="1">
    <source>
        <dbReference type="EMBL" id="CAG8679960.1"/>
    </source>
</evidence>
<keyword evidence="2" id="KW-1185">Reference proteome</keyword>
<feature type="non-terminal residue" evidence="1">
    <location>
        <position position="1"/>
    </location>
</feature>
<sequence length="77" mass="8682">AIVFQSGFAVTTQSSGLCHLHIQCKHDIKEKCVGAYTSQIIYFETTTTQHVKGIHSAMKHAIETFESLIRSFKLIDR</sequence>
<protein>
    <submittedName>
        <fullName evidence="1">23636_t:CDS:1</fullName>
    </submittedName>
</protein>
<organism evidence="1 2">
    <name type="scientific">Cetraspora pellucida</name>
    <dbReference type="NCBI Taxonomy" id="1433469"/>
    <lineage>
        <taxon>Eukaryota</taxon>
        <taxon>Fungi</taxon>
        <taxon>Fungi incertae sedis</taxon>
        <taxon>Mucoromycota</taxon>
        <taxon>Glomeromycotina</taxon>
        <taxon>Glomeromycetes</taxon>
        <taxon>Diversisporales</taxon>
        <taxon>Gigasporaceae</taxon>
        <taxon>Cetraspora</taxon>
    </lineage>
</organism>
<gene>
    <name evidence="1" type="ORF">CPELLU_LOCUS10728</name>
</gene>
<accession>A0A9N9EMA2</accession>
<dbReference type="EMBL" id="CAJVQA010009012">
    <property type="protein sequence ID" value="CAG8679960.1"/>
    <property type="molecule type" value="Genomic_DNA"/>
</dbReference>
<evidence type="ECO:0000313" key="2">
    <source>
        <dbReference type="Proteomes" id="UP000789759"/>
    </source>
</evidence>
<dbReference type="AlphaFoldDB" id="A0A9N9EMA2"/>